<gene>
    <name evidence="1" type="ORF">E2C01_001710</name>
</gene>
<evidence type="ECO:0000313" key="1">
    <source>
        <dbReference type="EMBL" id="MPC09107.1"/>
    </source>
</evidence>
<comment type="caution">
    <text evidence="1">The sequence shown here is derived from an EMBL/GenBank/DDBJ whole genome shotgun (WGS) entry which is preliminary data.</text>
</comment>
<organism evidence="1 2">
    <name type="scientific">Portunus trituberculatus</name>
    <name type="common">Swimming crab</name>
    <name type="synonym">Neptunus trituberculatus</name>
    <dbReference type="NCBI Taxonomy" id="210409"/>
    <lineage>
        <taxon>Eukaryota</taxon>
        <taxon>Metazoa</taxon>
        <taxon>Ecdysozoa</taxon>
        <taxon>Arthropoda</taxon>
        <taxon>Crustacea</taxon>
        <taxon>Multicrustacea</taxon>
        <taxon>Malacostraca</taxon>
        <taxon>Eumalacostraca</taxon>
        <taxon>Eucarida</taxon>
        <taxon>Decapoda</taxon>
        <taxon>Pleocyemata</taxon>
        <taxon>Brachyura</taxon>
        <taxon>Eubrachyura</taxon>
        <taxon>Portunoidea</taxon>
        <taxon>Portunidae</taxon>
        <taxon>Portuninae</taxon>
        <taxon>Portunus</taxon>
    </lineage>
</organism>
<reference evidence="1 2" key="1">
    <citation type="submission" date="2019-05" db="EMBL/GenBank/DDBJ databases">
        <title>Another draft genome of Portunus trituberculatus and its Hox gene families provides insights of decapod evolution.</title>
        <authorList>
            <person name="Jeong J.-H."/>
            <person name="Song I."/>
            <person name="Kim S."/>
            <person name="Choi T."/>
            <person name="Kim D."/>
            <person name="Ryu S."/>
            <person name="Kim W."/>
        </authorList>
    </citation>
    <scope>NUCLEOTIDE SEQUENCE [LARGE SCALE GENOMIC DNA]</scope>
    <source>
        <tissue evidence="1">Muscle</tissue>
    </source>
</reference>
<protein>
    <submittedName>
        <fullName evidence="1">Uncharacterized protein</fullName>
    </submittedName>
</protein>
<name>A0A5B7CHV6_PORTR</name>
<dbReference type="EMBL" id="VSRR010000055">
    <property type="protein sequence ID" value="MPC09107.1"/>
    <property type="molecule type" value="Genomic_DNA"/>
</dbReference>
<evidence type="ECO:0000313" key="2">
    <source>
        <dbReference type="Proteomes" id="UP000324222"/>
    </source>
</evidence>
<dbReference type="AlphaFoldDB" id="A0A5B7CHV6"/>
<dbReference type="Proteomes" id="UP000324222">
    <property type="component" value="Unassembled WGS sequence"/>
</dbReference>
<sequence>MVTNTTSRRQSKVMMIDCQIQRHDTRNGKQPSNIESLQLKSCHVHAANFMKAITEITAAL</sequence>
<keyword evidence="2" id="KW-1185">Reference proteome</keyword>
<proteinExistence type="predicted"/>
<accession>A0A5B7CHV6</accession>